<comment type="PTM">
    <text evidence="8">Contains at least one intrachain disulfide bond essential for its enzymatic activity.</text>
</comment>
<keyword evidence="3" id="KW-1015">Disulfide bond</keyword>
<proteinExistence type="inferred from homology"/>
<accession>A0A2K1JUS2</accession>
<keyword evidence="4" id="KW-0325">Glycoprotein</keyword>
<dbReference type="EnsemblPlants" id="Pp3c11_15280V3.1">
    <property type="protein sequence ID" value="Pp3c11_15280V3.1"/>
    <property type="gene ID" value="Pp3c11_15280"/>
</dbReference>
<dbReference type="Gene3D" id="2.60.120.200">
    <property type="match status" value="1"/>
</dbReference>
<comment type="similarity">
    <text evidence="8">Belongs to the glycosyl hydrolase 16 family.</text>
</comment>
<keyword evidence="8" id="KW-0732">Signal</keyword>
<evidence type="ECO:0000256" key="7">
    <source>
        <dbReference type="PIRSR" id="PIRSR005604-2"/>
    </source>
</evidence>
<dbReference type="InterPro" id="IPR044791">
    <property type="entry name" value="Beta-glucanase/XTH"/>
</dbReference>
<evidence type="ECO:0000256" key="2">
    <source>
        <dbReference type="ARBA" id="ARBA00022801"/>
    </source>
</evidence>
<keyword evidence="8" id="KW-0964">Secreted</keyword>
<keyword evidence="8" id="KW-0961">Cell wall biogenesis/degradation</keyword>
<dbReference type="EC" id="2.4.1.207" evidence="8"/>
<reference evidence="11" key="3">
    <citation type="submission" date="2020-12" db="UniProtKB">
        <authorList>
            <consortium name="EnsemblPlants"/>
        </authorList>
    </citation>
    <scope>IDENTIFICATION</scope>
</reference>
<keyword evidence="8" id="KW-0134">Cell wall</keyword>
<keyword evidence="1 8" id="KW-0808">Transferase</keyword>
<dbReference type="InterPro" id="IPR008263">
    <property type="entry name" value="GH16_AS"/>
</dbReference>
<feature type="active site" description="Proton donor" evidence="6">
    <location>
        <position position="118"/>
    </location>
</feature>
<dbReference type="PANTHER" id="PTHR31062">
    <property type="entry name" value="XYLOGLUCAN ENDOTRANSGLUCOSYLASE/HYDROLASE PROTEIN 8-RELATED"/>
    <property type="match status" value="1"/>
</dbReference>
<dbReference type="GO" id="GO:0004553">
    <property type="term" value="F:hydrolase activity, hydrolyzing O-glycosyl compounds"/>
    <property type="evidence" value="ECO:0007669"/>
    <property type="project" value="InterPro"/>
</dbReference>
<dbReference type="Pfam" id="PF06955">
    <property type="entry name" value="XET_C"/>
    <property type="match status" value="1"/>
</dbReference>
<dbReference type="InterPro" id="IPR013320">
    <property type="entry name" value="ConA-like_dom_sf"/>
</dbReference>
<evidence type="ECO:0000313" key="10">
    <source>
        <dbReference type="EMBL" id="PNR45292.1"/>
    </source>
</evidence>
<dbReference type="AlphaFoldDB" id="A0A2K1JUS2"/>
<dbReference type="InterPro" id="IPR000757">
    <property type="entry name" value="Beta-glucanase-like"/>
</dbReference>
<dbReference type="GO" id="GO:0009505">
    <property type="term" value="C:plant-type cell wall"/>
    <property type="evidence" value="ECO:0000318"/>
    <property type="project" value="GO_Central"/>
</dbReference>
<dbReference type="SUPFAM" id="SSF49899">
    <property type="entry name" value="Concanavalin A-like lectins/glucanases"/>
    <property type="match status" value="1"/>
</dbReference>
<comment type="subcellular location">
    <subcellularLocation>
        <location evidence="8">Secreted</location>
        <location evidence="8">Cell wall</location>
    </subcellularLocation>
    <subcellularLocation>
        <location evidence="8">Secreted</location>
        <location evidence="8">Extracellular space</location>
        <location evidence="8">Apoplast</location>
    </subcellularLocation>
</comment>
<dbReference type="GO" id="GO:0016762">
    <property type="term" value="F:xyloglucan:xyloglucosyl transferase activity"/>
    <property type="evidence" value="ECO:0000318"/>
    <property type="project" value="GO_Central"/>
</dbReference>
<dbReference type="GeneID" id="112288369"/>
<dbReference type="GO" id="GO:0071555">
    <property type="term" value="P:cell wall organization"/>
    <property type="evidence" value="ECO:0007669"/>
    <property type="project" value="UniProtKB-KW"/>
</dbReference>
<dbReference type="KEGG" id="ppp:112288369"/>
<evidence type="ECO:0000256" key="8">
    <source>
        <dbReference type="RuleBase" id="RU361120"/>
    </source>
</evidence>
<evidence type="ECO:0000256" key="4">
    <source>
        <dbReference type="ARBA" id="ARBA00023180"/>
    </source>
</evidence>
<evidence type="ECO:0000256" key="6">
    <source>
        <dbReference type="PIRSR" id="PIRSR005604-1"/>
    </source>
</evidence>
<dbReference type="Pfam" id="PF00722">
    <property type="entry name" value="Glyco_hydro_16"/>
    <property type="match status" value="1"/>
</dbReference>
<dbReference type="InterPro" id="IPR010713">
    <property type="entry name" value="XET_C"/>
</dbReference>
<dbReference type="PaxDb" id="3218-PP1S11_339V6.1"/>
<dbReference type="EnsemblPlants" id="Pp3c11_15280V3.2">
    <property type="protein sequence ID" value="Pp3c11_15280V3.2"/>
    <property type="gene ID" value="Pp3c11_15280"/>
</dbReference>
<feature type="domain" description="GH16" evidence="9">
    <location>
        <begin position="21"/>
        <end position="234"/>
    </location>
</feature>
<dbReference type="EMBL" id="ABEU02000011">
    <property type="protein sequence ID" value="PNR45292.1"/>
    <property type="molecule type" value="Genomic_DNA"/>
</dbReference>
<sequence>MANAKPALVLLLVTLISFSCSGSAQETVQYVPLSSSSFKENLVAVWNEHNAGAYGDEVQLSLNKVDNVSEGVTITTTTKYYCGYFRASVRLPRGDSSGTVATLYLASPGPDHSEVDFEFLGNKTNTQPGNNEIVLQTNIFAAGVGNREQRISLWFDPTEDFHYYSVIWNHKTVSMYVDEVLIRIFQNYEDQGVPYLRSDKAMQVYMSIFDGSSWATRGGLDKIDWSHSPFNVRYKDIIIDACVVDPASIMASPCARPEADNWWNQPYFHSLPADRLAFMDQVMKDHCIYDYCIDTKRFPVPPPECTLPRR</sequence>
<feature type="active site" description="Nucleophile" evidence="6">
    <location>
        <position position="114"/>
    </location>
</feature>
<dbReference type="PROSITE" id="PS01034">
    <property type="entry name" value="GH16_1"/>
    <property type="match status" value="1"/>
</dbReference>
<evidence type="ECO:0000313" key="11">
    <source>
        <dbReference type="EnsemblPlants" id="Pp3c11_15280V3.1"/>
    </source>
</evidence>
<feature type="signal peptide" evidence="8">
    <location>
        <begin position="1"/>
        <end position="24"/>
    </location>
</feature>
<evidence type="ECO:0000256" key="5">
    <source>
        <dbReference type="ARBA" id="ARBA00023295"/>
    </source>
</evidence>
<dbReference type="InterPro" id="IPR016455">
    <property type="entry name" value="XTH"/>
</dbReference>
<dbReference type="GO" id="GO:0048046">
    <property type="term" value="C:apoplast"/>
    <property type="evidence" value="ECO:0007669"/>
    <property type="project" value="UniProtKB-SubCell"/>
</dbReference>
<feature type="glycosylation site" description="N-linked (GlcNAc...) asparagine" evidence="7">
    <location>
        <position position="122"/>
    </location>
</feature>
<keyword evidence="8" id="KW-0052">Apoplast</keyword>
<reference evidence="10 12" key="2">
    <citation type="journal article" date="2018" name="Plant J.">
        <title>The Physcomitrella patens chromosome-scale assembly reveals moss genome structure and evolution.</title>
        <authorList>
            <person name="Lang D."/>
            <person name="Ullrich K.K."/>
            <person name="Murat F."/>
            <person name="Fuchs J."/>
            <person name="Jenkins J."/>
            <person name="Haas F.B."/>
            <person name="Piednoel M."/>
            <person name="Gundlach H."/>
            <person name="Van Bel M."/>
            <person name="Meyberg R."/>
            <person name="Vives C."/>
            <person name="Morata J."/>
            <person name="Symeonidi A."/>
            <person name="Hiss M."/>
            <person name="Muchero W."/>
            <person name="Kamisugi Y."/>
            <person name="Saleh O."/>
            <person name="Blanc G."/>
            <person name="Decker E.L."/>
            <person name="van Gessel N."/>
            <person name="Grimwood J."/>
            <person name="Hayes R.D."/>
            <person name="Graham S.W."/>
            <person name="Gunter L.E."/>
            <person name="McDaniel S.F."/>
            <person name="Hoernstein S.N.W."/>
            <person name="Larsson A."/>
            <person name="Li F.W."/>
            <person name="Perroud P.F."/>
            <person name="Phillips J."/>
            <person name="Ranjan P."/>
            <person name="Rokshar D.S."/>
            <person name="Rothfels C.J."/>
            <person name="Schneider L."/>
            <person name="Shu S."/>
            <person name="Stevenson D.W."/>
            <person name="Thummler F."/>
            <person name="Tillich M."/>
            <person name="Villarreal Aguilar J.C."/>
            <person name="Widiez T."/>
            <person name="Wong G.K."/>
            <person name="Wymore A."/>
            <person name="Zhang Y."/>
            <person name="Zimmer A.D."/>
            <person name="Quatrano R.S."/>
            <person name="Mayer K.F.X."/>
            <person name="Goodstein D."/>
            <person name="Casacuberta J.M."/>
            <person name="Vandepoele K."/>
            <person name="Reski R."/>
            <person name="Cuming A.C."/>
            <person name="Tuskan G.A."/>
            <person name="Maumus F."/>
            <person name="Salse J."/>
            <person name="Schmutz J."/>
            <person name="Rensing S.A."/>
        </authorList>
    </citation>
    <scope>NUCLEOTIDE SEQUENCE [LARGE SCALE GENOMIC DNA]</scope>
    <source>
        <strain evidence="11 12">cv. Gransden 2004</strain>
    </source>
</reference>
<keyword evidence="12" id="KW-1185">Reference proteome</keyword>
<protein>
    <recommendedName>
        <fullName evidence="8">Xyloglucan endotransglucosylase/hydrolase</fullName>
        <ecNumber evidence="8">2.4.1.207</ecNumber>
    </recommendedName>
</protein>
<dbReference type="PIRSF" id="PIRSF005604">
    <property type="entry name" value="XET"/>
    <property type="match status" value="1"/>
</dbReference>
<organism evidence="10">
    <name type="scientific">Physcomitrium patens</name>
    <name type="common">Spreading-leaved earth moss</name>
    <name type="synonym">Physcomitrella patens</name>
    <dbReference type="NCBI Taxonomy" id="3218"/>
    <lineage>
        <taxon>Eukaryota</taxon>
        <taxon>Viridiplantae</taxon>
        <taxon>Streptophyta</taxon>
        <taxon>Embryophyta</taxon>
        <taxon>Bryophyta</taxon>
        <taxon>Bryophytina</taxon>
        <taxon>Bryopsida</taxon>
        <taxon>Funariidae</taxon>
        <taxon>Funariales</taxon>
        <taxon>Funariaceae</taxon>
        <taxon>Physcomitrium</taxon>
    </lineage>
</organism>
<feature type="chain" id="PRO_5043074846" description="Xyloglucan endotransglucosylase/hydrolase" evidence="8">
    <location>
        <begin position="25"/>
        <end position="310"/>
    </location>
</feature>
<gene>
    <name evidence="11" type="primary">LOC112288369</name>
    <name evidence="10" type="ORF">PHYPA_015063</name>
</gene>
<dbReference type="OrthoDB" id="4781at2759"/>
<dbReference type="GO" id="GO:0010411">
    <property type="term" value="P:xyloglucan metabolic process"/>
    <property type="evidence" value="ECO:0000318"/>
    <property type="project" value="GO_Central"/>
</dbReference>
<evidence type="ECO:0000256" key="1">
    <source>
        <dbReference type="ARBA" id="ARBA00022679"/>
    </source>
</evidence>
<comment type="function">
    <text evidence="8">Catalyzes xyloglucan endohydrolysis (XEH) and/or endotransglycosylation (XET). Cleaves and religates xyloglucan polymers, an essential constituent of the primary cell wall, and thereby participates in cell wall construction of growing tissues.</text>
</comment>
<dbReference type="RefSeq" id="XP_024388250.1">
    <property type="nucleotide sequence ID" value="XM_024532482.2"/>
</dbReference>
<keyword evidence="2 8" id="KW-0378">Hydrolase</keyword>
<evidence type="ECO:0000313" key="12">
    <source>
        <dbReference type="Proteomes" id="UP000006727"/>
    </source>
</evidence>
<dbReference type="Gramene" id="Pp3c11_15280V3.2">
    <property type="protein sequence ID" value="Pp3c11_15280V3.2"/>
    <property type="gene ID" value="Pp3c11_15280"/>
</dbReference>
<name>A0A2K1JUS2_PHYPA</name>
<dbReference type="Proteomes" id="UP000006727">
    <property type="component" value="Chromosome 11"/>
</dbReference>
<dbReference type="STRING" id="3218.A0A2K1JUS2"/>
<dbReference type="PROSITE" id="PS51257">
    <property type="entry name" value="PROKAR_LIPOPROTEIN"/>
    <property type="match status" value="1"/>
</dbReference>
<evidence type="ECO:0000256" key="3">
    <source>
        <dbReference type="ARBA" id="ARBA00023157"/>
    </source>
</evidence>
<evidence type="ECO:0000259" key="9">
    <source>
        <dbReference type="PROSITE" id="PS51762"/>
    </source>
</evidence>
<dbReference type="GO" id="GO:0009834">
    <property type="term" value="P:plant-type secondary cell wall biogenesis"/>
    <property type="evidence" value="ECO:0000318"/>
    <property type="project" value="GO_Central"/>
</dbReference>
<keyword evidence="5 8" id="KW-0326">Glycosidase</keyword>
<dbReference type="Gramene" id="Pp3c11_15280V3.1">
    <property type="protein sequence ID" value="Pp3c11_15280V3.1"/>
    <property type="gene ID" value="Pp3c11_15280"/>
</dbReference>
<dbReference type="PROSITE" id="PS51762">
    <property type="entry name" value="GH16_2"/>
    <property type="match status" value="1"/>
</dbReference>
<reference evidence="10 12" key="1">
    <citation type="journal article" date="2008" name="Science">
        <title>The Physcomitrella genome reveals evolutionary insights into the conquest of land by plants.</title>
        <authorList>
            <person name="Rensing S."/>
            <person name="Lang D."/>
            <person name="Zimmer A."/>
            <person name="Terry A."/>
            <person name="Salamov A."/>
            <person name="Shapiro H."/>
            <person name="Nishiyama T."/>
            <person name="Perroud P.-F."/>
            <person name="Lindquist E."/>
            <person name="Kamisugi Y."/>
            <person name="Tanahashi T."/>
            <person name="Sakakibara K."/>
            <person name="Fujita T."/>
            <person name="Oishi K."/>
            <person name="Shin-I T."/>
            <person name="Kuroki Y."/>
            <person name="Toyoda A."/>
            <person name="Suzuki Y."/>
            <person name="Hashimoto A."/>
            <person name="Yamaguchi K."/>
            <person name="Sugano A."/>
            <person name="Kohara Y."/>
            <person name="Fujiyama A."/>
            <person name="Anterola A."/>
            <person name="Aoki S."/>
            <person name="Ashton N."/>
            <person name="Barbazuk W.B."/>
            <person name="Barker E."/>
            <person name="Bennetzen J."/>
            <person name="Bezanilla M."/>
            <person name="Blankenship R."/>
            <person name="Cho S.H."/>
            <person name="Dutcher S."/>
            <person name="Estelle M."/>
            <person name="Fawcett J.A."/>
            <person name="Gundlach H."/>
            <person name="Hanada K."/>
            <person name="Heyl A."/>
            <person name="Hicks K.A."/>
            <person name="Hugh J."/>
            <person name="Lohr M."/>
            <person name="Mayer K."/>
            <person name="Melkozernov A."/>
            <person name="Murata T."/>
            <person name="Nelson D."/>
            <person name="Pils B."/>
            <person name="Prigge M."/>
            <person name="Reiss B."/>
            <person name="Renner T."/>
            <person name="Rombauts S."/>
            <person name="Rushton P."/>
            <person name="Sanderfoot A."/>
            <person name="Schween G."/>
            <person name="Shiu S.-H."/>
            <person name="Stueber K."/>
            <person name="Theodoulou F.L."/>
            <person name="Tu H."/>
            <person name="Van de Peer Y."/>
            <person name="Verrier P.J."/>
            <person name="Waters E."/>
            <person name="Wood A."/>
            <person name="Yang L."/>
            <person name="Cove D."/>
            <person name="Cuming A."/>
            <person name="Hasebe M."/>
            <person name="Lucas S."/>
            <person name="Mishler D.B."/>
            <person name="Reski R."/>
            <person name="Grigoriev I."/>
            <person name="Quatrano R.S."/>
            <person name="Boore J.L."/>
        </authorList>
    </citation>
    <scope>NUCLEOTIDE SEQUENCE [LARGE SCALE GENOMIC DNA]</scope>
    <source>
        <strain evidence="11 12">cv. Gransden 2004</strain>
    </source>
</reference>